<evidence type="ECO:0000256" key="1">
    <source>
        <dbReference type="ARBA" id="ARBA00004141"/>
    </source>
</evidence>
<feature type="transmembrane region" description="Helical" evidence="7">
    <location>
        <begin position="209"/>
        <end position="227"/>
    </location>
</feature>
<dbReference type="PANTHER" id="PTHR43731:SF14">
    <property type="entry name" value="PRESENILIN-ASSOCIATED RHOMBOID-LIKE PROTEIN, MITOCHONDRIAL"/>
    <property type="match status" value="1"/>
</dbReference>
<dbReference type="Proteomes" id="UP000236151">
    <property type="component" value="Unassembled WGS sequence"/>
</dbReference>
<evidence type="ECO:0000256" key="6">
    <source>
        <dbReference type="ARBA" id="ARBA00023136"/>
    </source>
</evidence>
<feature type="domain" description="Peptidase S54 rhomboid" evidence="8">
    <location>
        <begin position="168"/>
        <end position="301"/>
    </location>
</feature>
<keyword evidence="5 7" id="KW-1133">Transmembrane helix</keyword>
<evidence type="ECO:0000256" key="4">
    <source>
        <dbReference type="ARBA" id="ARBA00022801"/>
    </source>
</evidence>
<dbReference type="AlphaFoldDB" id="A0A2K2FA93"/>
<proteinExistence type="inferred from homology"/>
<dbReference type="InterPro" id="IPR035952">
    <property type="entry name" value="Rhomboid-like_sf"/>
</dbReference>
<dbReference type="SUPFAM" id="SSF144091">
    <property type="entry name" value="Rhomboid-like"/>
    <property type="match status" value="1"/>
</dbReference>
<accession>A0A2K2FA93</accession>
<comment type="similarity">
    <text evidence="2">Belongs to the peptidase S54 family.</text>
</comment>
<sequence length="352" mass="39764">MVRRLENGYNAIRSIEGQYPVVLIEAFTFENGIPESKLRLLEDMLGKMQWYKRYITSFCLDMVTSRVIRLFEPPVNLEGLEKILDRAVMLDERFVKSWEYSTDPYFNQDTEKNRTRSLRLSDKKIVVSYALIAINALIWLITYFYGKMYDVNANMIFGAKFNPLIMEGQYWRLITPIFLHGGLLHLAVNSYSLYAVGPTVEKLYGPARIAVIYLVAGIMGNVASFIFSINPSVGASGAIFGLLGALLYMGHKYRDFFRRTIGRDVIVTIVFNIAYGFTQSGIDNYAHIGGLIGGYLAAWAVGLLGEKGLNKAKVLSWVAILILVAGGVYIGFNMPANIELKMIYDYYINFGK</sequence>
<keyword evidence="3 7" id="KW-0812">Transmembrane</keyword>
<keyword evidence="6 7" id="KW-0472">Membrane</keyword>
<dbReference type="EMBL" id="NIOJ01000061">
    <property type="protein sequence ID" value="PNT95696.1"/>
    <property type="molecule type" value="Genomic_DNA"/>
</dbReference>
<feature type="transmembrane region" description="Helical" evidence="7">
    <location>
        <begin position="284"/>
        <end position="302"/>
    </location>
</feature>
<dbReference type="PANTHER" id="PTHR43731">
    <property type="entry name" value="RHOMBOID PROTEASE"/>
    <property type="match status" value="1"/>
</dbReference>
<evidence type="ECO:0000256" key="2">
    <source>
        <dbReference type="ARBA" id="ARBA00009045"/>
    </source>
</evidence>
<dbReference type="OrthoDB" id="9813074at2"/>
<evidence type="ECO:0000313" key="10">
    <source>
        <dbReference type="Proteomes" id="UP000236151"/>
    </source>
</evidence>
<dbReference type="Gene3D" id="1.20.1540.10">
    <property type="entry name" value="Rhomboid-like"/>
    <property type="match status" value="1"/>
</dbReference>
<name>A0A2K2FA93_9CLOT</name>
<reference evidence="9 10" key="1">
    <citation type="submission" date="2017-06" db="EMBL/GenBank/DDBJ databases">
        <title>Investigating the central metabolism of Clostridium thermosuccinogenes.</title>
        <authorList>
            <person name="Koendjbiharie J.G."/>
            <person name="van Kranenburg R."/>
        </authorList>
    </citation>
    <scope>NUCLEOTIDE SEQUENCE [LARGE SCALE GENOMIC DNA]</scope>
    <source>
        <strain evidence="9 10">DSM 5806</strain>
    </source>
</reference>
<keyword evidence="4" id="KW-0378">Hydrolase</keyword>
<evidence type="ECO:0000256" key="7">
    <source>
        <dbReference type="SAM" id="Phobius"/>
    </source>
</evidence>
<protein>
    <recommendedName>
        <fullName evidence="8">Peptidase S54 rhomboid domain-containing protein</fullName>
    </recommendedName>
</protein>
<dbReference type="Pfam" id="PF01694">
    <property type="entry name" value="Rhomboid"/>
    <property type="match status" value="1"/>
</dbReference>
<evidence type="ECO:0000256" key="3">
    <source>
        <dbReference type="ARBA" id="ARBA00022692"/>
    </source>
</evidence>
<organism evidence="9 10">
    <name type="scientific">Clostridium thermosuccinogenes</name>
    <dbReference type="NCBI Taxonomy" id="84032"/>
    <lineage>
        <taxon>Bacteria</taxon>
        <taxon>Bacillati</taxon>
        <taxon>Bacillota</taxon>
        <taxon>Clostridia</taxon>
        <taxon>Eubacteriales</taxon>
        <taxon>Clostridiaceae</taxon>
        <taxon>Clostridium</taxon>
    </lineage>
</organism>
<feature type="transmembrane region" description="Helical" evidence="7">
    <location>
        <begin position="314"/>
        <end position="332"/>
    </location>
</feature>
<comment type="caution">
    <text evidence="9">The sequence shown here is derived from an EMBL/GenBank/DDBJ whole genome shotgun (WGS) entry which is preliminary data.</text>
</comment>
<evidence type="ECO:0000259" key="8">
    <source>
        <dbReference type="Pfam" id="PF01694"/>
    </source>
</evidence>
<dbReference type="KEGG" id="cthd:CDO33_10415"/>
<dbReference type="GO" id="GO:0004252">
    <property type="term" value="F:serine-type endopeptidase activity"/>
    <property type="evidence" value="ECO:0007669"/>
    <property type="project" value="InterPro"/>
</dbReference>
<feature type="transmembrane region" description="Helical" evidence="7">
    <location>
        <begin position="170"/>
        <end position="188"/>
    </location>
</feature>
<comment type="subcellular location">
    <subcellularLocation>
        <location evidence="1">Membrane</location>
        <topology evidence="1">Multi-pass membrane protein</topology>
    </subcellularLocation>
</comment>
<dbReference type="InterPro" id="IPR022764">
    <property type="entry name" value="Peptidase_S54_rhomboid_dom"/>
</dbReference>
<feature type="transmembrane region" description="Helical" evidence="7">
    <location>
        <begin position="126"/>
        <end position="145"/>
    </location>
</feature>
<feature type="transmembrane region" description="Helical" evidence="7">
    <location>
        <begin position="233"/>
        <end position="249"/>
    </location>
</feature>
<dbReference type="GO" id="GO:0016020">
    <property type="term" value="C:membrane"/>
    <property type="evidence" value="ECO:0007669"/>
    <property type="project" value="UniProtKB-SubCell"/>
</dbReference>
<evidence type="ECO:0000313" key="9">
    <source>
        <dbReference type="EMBL" id="PNT95696.1"/>
    </source>
</evidence>
<gene>
    <name evidence="9" type="ORF">CDQ84_16615</name>
</gene>
<dbReference type="InterPro" id="IPR050925">
    <property type="entry name" value="Rhomboid_protease_S54"/>
</dbReference>
<evidence type="ECO:0000256" key="5">
    <source>
        <dbReference type="ARBA" id="ARBA00022989"/>
    </source>
</evidence>
<keyword evidence="10" id="KW-1185">Reference proteome</keyword>